<comment type="cofactor">
    <cofactor evidence="4">
        <name>Mg(2+)</name>
        <dbReference type="ChEBI" id="CHEBI:18420"/>
    </cofactor>
</comment>
<gene>
    <name evidence="5" type="ORF">GCM10022410_10810</name>
</gene>
<name>A0ABP7VFK5_9BACI</name>
<dbReference type="EC" id="6.3.3.2" evidence="4"/>
<evidence type="ECO:0000313" key="6">
    <source>
        <dbReference type="Proteomes" id="UP001501734"/>
    </source>
</evidence>
<dbReference type="SUPFAM" id="SSF100950">
    <property type="entry name" value="NagB/RpiA/CoA transferase-like"/>
    <property type="match status" value="1"/>
</dbReference>
<comment type="caution">
    <text evidence="5">The sequence shown here is derived from an EMBL/GenBank/DDBJ whole genome shotgun (WGS) entry which is preliminary data.</text>
</comment>
<comment type="similarity">
    <text evidence="1 4">Belongs to the 5-formyltetrahydrofolate cyclo-ligase family.</text>
</comment>
<proteinExistence type="inferred from homology"/>
<keyword evidence="6" id="KW-1185">Reference proteome</keyword>
<reference evidence="6" key="1">
    <citation type="journal article" date="2019" name="Int. J. Syst. Evol. Microbiol.">
        <title>The Global Catalogue of Microorganisms (GCM) 10K type strain sequencing project: providing services to taxonomists for standard genome sequencing and annotation.</title>
        <authorList>
            <consortium name="The Broad Institute Genomics Platform"/>
            <consortium name="The Broad Institute Genome Sequencing Center for Infectious Disease"/>
            <person name="Wu L."/>
            <person name="Ma J."/>
        </authorList>
    </citation>
    <scope>NUCLEOTIDE SEQUENCE [LARGE SCALE GENOMIC DNA]</scope>
    <source>
        <strain evidence="6">JCM 17250</strain>
    </source>
</reference>
<dbReference type="NCBIfam" id="TIGR02727">
    <property type="entry name" value="MTHFS_bact"/>
    <property type="match status" value="1"/>
</dbReference>
<evidence type="ECO:0000256" key="4">
    <source>
        <dbReference type="RuleBase" id="RU361279"/>
    </source>
</evidence>
<evidence type="ECO:0000313" key="5">
    <source>
        <dbReference type="EMBL" id="GAA4066184.1"/>
    </source>
</evidence>
<dbReference type="EMBL" id="BAABDL010000053">
    <property type="protein sequence ID" value="GAA4066184.1"/>
    <property type="molecule type" value="Genomic_DNA"/>
</dbReference>
<comment type="catalytic activity">
    <reaction evidence="4">
        <text>(6S)-5-formyl-5,6,7,8-tetrahydrofolate + ATP = (6R)-5,10-methenyltetrahydrofolate + ADP + phosphate</text>
        <dbReference type="Rhea" id="RHEA:10488"/>
        <dbReference type="ChEBI" id="CHEBI:30616"/>
        <dbReference type="ChEBI" id="CHEBI:43474"/>
        <dbReference type="ChEBI" id="CHEBI:57455"/>
        <dbReference type="ChEBI" id="CHEBI:57457"/>
        <dbReference type="ChEBI" id="CHEBI:456216"/>
        <dbReference type="EC" id="6.3.3.2"/>
    </reaction>
</comment>
<keyword evidence="3 4" id="KW-0067">ATP-binding</keyword>
<accession>A0ABP7VFK5</accession>
<dbReference type="InterPro" id="IPR002698">
    <property type="entry name" value="FTHF_cligase"/>
</dbReference>
<evidence type="ECO:0000256" key="2">
    <source>
        <dbReference type="ARBA" id="ARBA00022741"/>
    </source>
</evidence>
<keyword evidence="4" id="KW-0479">Metal-binding</keyword>
<dbReference type="InterPro" id="IPR037171">
    <property type="entry name" value="NagB/RpiA_transferase-like"/>
</dbReference>
<keyword evidence="4" id="KW-0460">Magnesium</keyword>
<dbReference type="Pfam" id="PF01812">
    <property type="entry name" value="5-FTHF_cyc-lig"/>
    <property type="match status" value="1"/>
</dbReference>
<evidence type="ECO:0000256" key="3">
    <source>
        <dbReference type="ARBA" id="ARBA00022840"/>
    </source>
</evidence>
<keyword evidence="2 4" id="KW-0547">Nucleotide-binding</keyword>
<protein>
    <recommendedName>
        <fullName evidence="4">5-formyltetrahydrofolate cyclo-ligase</fullName>
        <ecNumber evidence="4">6.3.3.2</ecNumber>
    </recommendedName>
</protein>
<dbReference type="PIRSF" id="PIRSF006806">
    <property type="entry name" value="FTHF_cligase"/>
    <property type="match status" value="1"/>
</dbReference>
<dbReference type="PANTHER" id="PTHR23407:SF1">
    <property type="entry name" value="5-FORMYLTETRAHYDROFOLATE CYCLO-LIGASE"/>
    <property type="match status" value="1"/>
</dbReference>
<dbReference type="Proteomes" id="UP001501734">
    <property type="component" value="Unassembled WGS sequence"/>
</dbReference>
<dbReference type="InterPro" id="IPR024185">
    <property type="entry name" value="FTHF_cligase-like_sf"/>
</dbReference>
<organism evidence="5 6">
    <name type="scientific">Amphibacillus indicireducens</name>
    <dbReference type="NCBI Taxonomy" id="1076330"/>
    <lineage>
        <taxon>Bacteria</taxon>
        <taxon>Bacillati</taxon>
        <taxon>Bacillota</taxon>
        <taxon>Bacilli</taxon>
        <taxon>Bacillales</taxon>
        <taxon>Bacillaceae</taxon>
        <taxon>Amphibacillus</taxon>
    </lineage>
</organism>
<dbReference type="PANTHER" id="PTHR23407">
    <property type="entry name" value="ATPASE INHIBITOR/5-FORMYLTETRAHYDROFOLATE CYCLO-LIGASE"/>
    <property type="match status" value="1"/>
</dbReference>
<evidence type="ECO:0000256" key="1">
    <source>
        <dbReference type="ARBA" id="ARBA00010638"/>
    </source>
</evidence>
<dbReference type="RefSeq" id="WP_344911131.1">
    <property type="nucleotide sequence ID" value="NZ_BAABDL010000053.1"/>
</dbReference>
<dbReference type="Gene3D" id="3.40.50.10420">
    <property type="entry name" value="NagB/RpiA/CoA transferase-like"/>
    <property type="match status" value="1"/>
</dbReference>
<sequence length="187" mass="21813">MVDSKKRLRKKFSAKLNALSTEQRAKINRDLHAQLFQQTEWKQASTIGVTISLEHEWDTWTIIEQAWQEHKRVVVPKCNPTDKSMTFYQIETKDDLAIQFYNLMEPIETRTIRVNKQAIDLLIVPGVVFDDRHYRIGHGGGYYDRFLADFSANTVSLVWQGQMISKIKNEPFDQPVKQLLVSQQSDD</sequence>